<reference evidence="2" key="1">
    <citation type="submission" date="2019-12" db="EMBL/GenBank/DDBJ databases">
        <title>Genome sequencing and annotation of Brassica cretica.</title>
        <authorList>
            <person name="Studholme D.J."/>
            <person name="Sarris P."/>
        </authorList>
    </citation>
    <scope>NUCLEOTIDE SEQUENCE</scope>
    <source>
        <strain evidence="2">PFS-109/04</strain>
        <tissue evidence="2">Leaf</tissue>
    </source>
</reference>
<accession>A0A8S9QMM2</accession>
<sequence length="469" mass="53496">MGGSTHPDAEQDDKPCFGTNSENEEEAISESGRNVKESQLVLAEEEEVESEAGNVTELEAPSTYFSGYGQRDETYLKWEDEMEALFQSHHVPEEEKLSYATKTLTGPALAWWGREEYDQCYYGDPAHTRESFKFEMLEEFVKKGYQTQSHIQKELFNQREKAGVVLESGESQTKDEAMAQGLQKPPASSTQRTEAKDPIGDPHKEVTRCLGAKVKQEVTARNFLIPDDPPGHAHPTRMPEQSRGAFMSFPLKEEPPDVPSKIKPIKYQGKILESKKRMKPDLLYLGGDYPVSKSKLFQGRGYDAAIKSVDEPEANQLHQAANPKTNQDMCSVKMAYLTNQEEVFHETNFNTFYTTKGVEPNWNNHQSYSEHKYMNFTNRRFSIPSICEYRSLEVVYSQTKKLSGPKKIMEFKMDLVDFQQDKNEDKNPRKYGVMINFPKPDKSVLHLPYLEAAGSINCKPDIGERHLTI</sequence>
<gene>
    <name evidence="2" type="ORF">F2Q69_00012639</name>
</gene>
<protein>
    <recommendedName>
        <fullName evidence="4">Retrotransposon gag domain-containing protein</fullName>
    </recommendedName>
</protein>
<feature type="region of interest" description="Disordered" evidence="1">
    <location>
        <begin position="1"/>
        <end position="37"/>
    </location>
</feature>
<dbReference type="Proteomes" id="UP000712600">
    <property type="component" value="Unassembled WGS sequence"/>
</dbReference>
<evidence type="ECO:0000313" key="2">
    <source>
        <dbReference type="EMBL" id="KAF3554336.1"/>
    </source>
</evidence>
<proteinExistence type="predicted"/>
<evidence type="ECO:0008006" key="4">
    <source>
        <dbReference type="Google" id="ProtNLM"/>
    </source>
</evidence>
<dbReference type="AlphaFoldDB" id="A0A8S9QMM2"/>
<feature type="region of interest" description="Disordered" evidence="1">
    <location>
        <begin position="166"/>
        <end position="204"/>
    </location>
</feature>
<organism evidence="2 3">
    <name type="scientific">Brassica cretica</name>
    <name type="common">Mustard</name>
    <dbReference type="NCBI Taxonomy" id="69181"/>
    <lineage>
        <taxon>Eukaryota</taxon>
        <taxon>Viridiplantae</taxon>
        <taxon>Streptophyta</taxon>
        <taxon>Embryophyta</taxon>
        <taxon>Tracheophyta</taxon>
        <taxon>Spermatophyta</taxon>
        <taxon>Magnoliopsida</taxon>
        <taxon>eudicotyledons</taxon>
        <taxon>Gunneridae</taxon>
        <taxon>Pentapetalae</taxon>
        <taxon>rosids</taxon>
        <taxon>malvids</taxon>
        <taxon>Brassicales</taxon>
        <taxon>Brassicaceae</taxon>
        <taxon>Brassiceae</taxon>
        <taxon>Brassica</taxon>
    </lineage>
</organism>
<evidence type="ECO:0000313" key="3">
    <source>
        <dbReference type="Proteomes" id="UP000712600"/>
    </source>
</evidence>
<dbReference type="EMBL" id="QGKX02000996">
    <property type="protein sequence ID" value="KAF3554336.1"/>
    <property type="molecule type" value="Genomic_DNA"/>
</dbReference>
<name>A0A8S9QMM2_BRACR</name>
<evidence type="ECO:0000256" key="1">
    <source>
        <dbReference type="SAM" id="MobiDB-lite"/>
    </source>
</evidence>
<comment type="caution">
    <text evidence="2">The sequence shown here is derived from an EMBL/GenBank/DDBJ whole genome shotgun (WGS) entry which is preliminary data.</text>
</comment>
<feature type="compositionally biased region" description="Basic and acidic residues" evidence="1">
    <location>
        <begin position="193"/>
        <end position="204"/>
    </location>
</feature>